<accession>A0AAV4X6U6</accession>
<dbReference type="Proteomes" id="UP001054837">
    <property type="component" value="Unassembled WGS sequence"/>
</dbReference>
<feature type="region of interest" description="Disordered" evidence="1">
    <location>
        <begin position="43"/>
        <end position="66"/>
    </location>
</feature>
<comment type="caution">
    <text evidence="2">The sequence shown here is derived from an EMBL/GenBank/DDBJ whole genome shotgun (WGS) entry which is preliminary data.</text>
</comment>
<reference evidence="2 3" key="1">
    <citation type="submission" date="2021-06" db="EMBL/GenBank/DDBJ databases">
        <title>Caerostris darwini draft genome.</title>
        <authorList>
            <person name="Kono N."/>
            <person name="Arakawa K."/>
        </authorList>
    </citation>
    <scope>NUCLEOTIDE SEQUENCE [LARGE SCALE GENOMIC DNA]</scope>
</reference>
<dbReference type="AlphaFoldDB" id="A0AAV4X6U6"/>
<gene>
    <name evidence="2" type="ORF">CDAR_562851</name>
</gene>
<name>A0AAV4X6U6_9ARAC</name>
<evidence type="ECO:0000313" key="2">
    <source>
        <dbReference type="EMBL" id="GIY90611.1"/>
    </source>
</evidence>
<protein>
    <submittedName>
        <fullName evidence="2">Uncharacterized protein</fullName>
    </submittedName>
</protein>
<evidence type="ECO:0000256" key="1">
    <source>
        <dbReference type="SAM" id="MobiDB-lite"/>
    </source>
</evidence>
<evidence type="ECO:0000313" key="3">
    <source>
        <dbReference type="Proteomes" id="UP001054837"/>
    </source>
</evidence>
<dbReference type="EMBL" id="BPLQ01015714">
    <property type="protein sequence ID" value="GIY90611.1"/>
    <property type="molecule type" value="Genomic_DNA"/>
</dbReference>
<sequence length="79" mass="8700">MILMKLDVYLPIATFEPNEHGQGSDRISVKRPPPLQTLRASWRRQQNVAPTGDFLGEGGGGNPGRADTIGLMYGELHLR</sequence>
<organism evidence="2 3">
    <name type="scientific">Caerostris darwini</name>
    <dbReference type="NCBI Taxonomy" id="1538125"/>
    <lineage>
        <taxon>Eukaryota</taxon>
        <taxon>Metazoa</taxon>
        <taxon>Ecdysozoa</taxon>
        <taxon>Arthropoda</taxon>
        <taxon>Chelicerata</taxon>
        <taxon>Arachnida</taxon>
        <taxon>Araneae</taxon>
        <taxon>Araneomorphae</taxon>
        <taxon>Entelegynae</taxon>
        <taxon>Araneoidea</taxon>
        <taxon>Araneidae</taxon>
        <taxon>Caerostris</taxon>
    </lineage>
</organism>
<keyword evidence="3" id="KW-1185">Reference proteome</keyword>
<proteinExistence type="predicted"/>